<feature type="domain" description="AB hydrolase-1" evidence="1">
    <location>
        <begin position="21"/>
        <end position="116"/>
    </location>
</feature>
<protein>
    <submittedName>
        <fullName evidence="2">Alpha/beta fold hydrolase</fullName>
    </submittedName>
</protein>
<dbReference type="EMBL" id="JAPZVP010000011">
    <property type="protein sequence ID" value="MDA1360986.1"/>
    <property type="molecule type" value="Genomic_DNA"/>
</dbReference>
<evidence type="ECO:0000313" key="3">
    <source>
        <dbReference type="Proteomes" id="UP001146067"/>
    </source>
</evidence>
<dbReference type="Gene3D" id="3.40.50.1820">
    <property type="entry name" value="alpha/beta hydrolase"/>
    <property type="match status" value="1"/>
</dbReference>
<dbReference type="PANTHER" id="PTHR43689">
    <property type="entry name" value="HYDROLASE"/>
    <property type="match status" value="1"/>
</dbReference>
<comment type="caution">
    <text evidence="2">The sequence shown here is derived from an EMBL/GenBank/DDBJ whole genome shotgun (WGS) entry which is preliminary data.</text>
</comment>
<keyword evidence="2" id="KW-0378">Hydrolase</keyword>
<organism evidence="2 3">
    <name type="scientific">Glycomyces luteolus</name>
    <dbReference type="NCBI Taxonomy" id="2670330"/>
    <lineage>
        <taxon>Bacteria</taxon>
        <taxon>Bacillati</taxon>
        <taxon>Actinomycetota</taxon>
        <taxon>Actinomycetes</taxon>
        <taxon>Glycomycetales</taxon>
        <taxon>Glycomycetaceae</taxon>
        <taxon>Glycomyces</taxon>
    </lineage>
</organism>
<sequence>MGEAAANLTTRDLYADSLLSAFSHDELATDEMIDEGWAWFSRPAQRDAFVALARGLDYDETHVRLSDVAAPTLILWGGDDAWLPPSQAEGLAHRIPDARAEILPGCGHNLHEDCPETAVPLIAAFLGA</sequence>
<keyword evidence="3" id="KW-1185">Reference proteome</keyword>
<dbReference type="InterPro" id="IPR029058">
    <property type="entry name" value="AB_hydrolase_fold"/>
</dbReference>
<dbReference type="Proteomes" id="UP001146067">
    <property type="component" value="Unassembled WGS sequence"/>
</dbReference>
<proteinExistence type="predicted"/>
<gene>
    <name evidence="2" type="ORF">O1R50_15250</name>
</gene>
<reference evidence="2" key="1">
    <citation type="submission" date="2022-12" db="EMBL/GenBank/DDBJ databases">
        <title>Gycomyces niveus sp.nov.,a novel actinomycete isolated from soil in Shouguan.</title>
        <authorList>
            <person name="Yang X."/>
        </authorList>
    </citation>
    <scope>NUCLEOTIDE SEQUENCE</scope>
    <source>
        <strain evidence="2">NEAU-A15</strain>
    </source>
</reference>
<dbReference type="AlphaFoldDB" id="A0A9X3SR65"/>
<dbReference type="RefSeq" id="WP_270111014.1">
    <property type="nucleotide sequence ID" value="NZ_JAPZVP010000011.1"/>
</dbReference>
<dbReference type="InterPro" id="IPR000073">
    <property type="entry name" value="AB_hydrolase_1"/>
</dbReference>
<dbReference type="GO" id="GO:0016787">
    <property type="term" value="F:hydrolase activity"/>
    <property type="evidence" value="ECO:0007669"/>
    <property type="project" value="UniProtKB-KW"/>
</dbReference>
<dbReference type="Pfam" id="PF12697">
    <property type="entry name" value="Abhydrolase_6"/>
    <property type="match status" value="1"/>
</dbReference>
<dbReference type="PANTHER" id="PTHR43689:SF8">
    <property type="entry name" value="ALPHA_BETA-HYDROLASES SUPERFAMILY PROTEIN"/>
    <property type="match status" value="1"/>
</dbReference>
<accession>A0A9X3SR65</accession>
<name>A0A9X3SR65_9ACTN</name>
<evidence type="ECO:0000313" key="2">
    <source>
        <dbReference type="EMBL" id="MDA1360986.1"/>
    </source>
</evidence>
<dbReference type="SUPFAM" id="SSF53474">
    <property type="entry name" value="alpha/beta-Hydrolases"/>
    <property type="match status" value="1"/>
</dbReference>
<evidence type="ECO:0000259" key="1">
    <source>
        <dbReference type="Pfam" id="PF12697"/>
    </source>
</evidence>